<dbReference type="Proteomes" id="UP000503349">
    <property type="component" value="Chromosome 17"/>
</dbReference>
<keyword evidence="3" id="KW-1185">Reference proteome</keyword>
<sequence length="233" mass="25744">MKLFKGKKPNGPEEEPAKEAPAFSKKLYFPMHAQTAGITEFEPNRQSQSATIPALRPPVAVQSGVTHAEQRFRGQLEFTLCTMSANTADERMRAVKRAEKREPVGNYGGRSVLRCTFCIRGANHADILVNTWVEQYMLAKVLESAVQGRPADSYKPFDKQPVGSRRHPDSSVYSPALRAQERVFANVCMCGVLGEIALPHRVDILTEKGSGQSEELCKEPDVSVTSIVSHTDD</sequence>
<dbReference type="EMBL" id="CM015728">
    <property type="protein sequence ID" value="KAF3701851.1"/>
    <property type="molecule type" value="Genomic_DNA"/>
</dbReference>
<reference evidence="2 3" key="1">
    <citation type="submission" date="2019-02" db="EMBL/GenBank/DDBJ databases">
        <title>Opniocepnalus argus genome.</title>
        <authorList>
            <person name="Zhou C."/>
            <person name="Xiao S."/>
        </authorList>
    </citation>
    <scope>NUCLEOTIDE SEQUENCE [LARGE SCALE GENOMIC DNA]</scope>
    <source>
        <strain evidence="2">OARG1902GOOAL</strain>
        <tissue evidence="2">Muscle</tissue>
    </source>
</reference>
<evidence type="ECO:0000256" key="1">
    <source>
        <dbReference type="SAM" id="MobiDB-lite"/>
    </source>
</evidence>
<organism evidence="2 3">
    <name type="scientific">Channa argus</name>
    <name type="common">Northern snakehead</name>
    <name type="synonym">Ophicephalus argus</name>
    <dbReference type="NCBI Taxonomy" id="215402"/>
    <lineage>
        <taxon>Eukaryota</taxon>
        <taxon>Metazoa</taxon>
        <taxon>Chordata</taxon>
        <taxon>Craniata</taxon>
        <taxon>Vertebrata</taxon>
        <taxon>Euteleostomi</taxon>
        <taxon>Actinopterygii</taxon>
        <taxon>Neopterygii</taxon>
        <taxon>Teleostei</taxon>
        <taxon>Neoteleostei</taxon>
        <taxon>Acanthomorphata</taxon>
        <taxon>Anabantaria</taxon>
        <taxon>Anabantiformes</taxon>
        <taxon>Channoidei</taxon>
        <taxon>Channidae</taxon>
        <taxon>Channa</taxon>
    </lineage>
</organism>
<proteinExistence type="predicted"/>
<dbReference type="AlphaFoldDB" id="A0A6G1QGQ6"/>
<protein>
    <submittedName>
        <fullName evidence="2">Uncharacterized protein</fullName>
    </submittedName>
</protein>
<reference evidence="3" key="2">
    <citation type="submission" date="2019-02" db="EMBL/GenBank/DDBJ databases">
        <title>Opniocepnalus argus Var Kimnra genome.</title>
        <authorList>
            <person name="Zhou C."/>
            <person name="Xiao S."/>
        </authorList>
    </citation>
    <scope>NUCLEOTIDE SEQUENCE [LARGE SCALE GENOMIC DNA]</scope>
</reference>
<feature type="region of interest" description="Disordered" evidence="1">
    <location>
        <begin position="150"/>
        <end position="171"/>
    </location>
</feature>
<evidence type="ECO:0000313" key="3">
    <source>
        <dbReference type="Proteomes" id="UP000503349"/>
    </source>
</evidence>
<name>A0A6G1QGQ6_CHAAH</name>
<feature type="region of interest" description="Disordered" evidence="1">
    <location>
        <begin position="1"/>
        <end position="22"/>
    </location>
</feature>
<evidence type="ECO:0000313" key="2">
    <source>
        <dbReference type="EMBL" id="KAF3701851.1"/>
    </source>
</evidence>
<accession>A0A6G1QGQ6</accession>
<gene>
    <name evidence="2" type="ORF">EXN66_Car017539</name>
</gene>